<dbReference type="InterPro" id="IPR043128">
    <property type="entry name" value="Rev_trsase/Diguanyl_cyclase"/>
</dbReference>
<keyword evidence="1" id="KW-1133">Transmembrane helix</keyword>
<evidence type="ECO:0000313" key="6">
    <source>
        <dbReference type="Proteomes" id="UP000321773"/>
    </source>
</evidence>
<gene>
    <name evidence="3" type="ORF">HMI01_00780</name>
    <name evidence="4" type="ORF">SAMN05421668_101231</name>
</gene>
<keyword evidence="1" id="KW-0812">Transmembrane</keyword>
<dbReference type="Gene3D" id="3.30.70.270">
    <property type="match status" value="1"/>
</dbReference>
<proteinExistence type="predicted"/>
<dbReference type="STRING" id="306541.SAMN05421668_101231"/>
<reference evidence="3 6" key="2">
    <citation type="submission" date="2019-07" db="EMBL/GenBank/DDBJ databases">
        <title>Whole genome shotgun sequence of Halolactibacillus miurensis NBRC 100873.</title>
        <authorList>
            <person name="Hosoyama A."/>
            <person name="Uohara A."/>
            <person name="Ohji S."/>
            <person name="Ichikawa N."/>
        </authorList>
    </citation>
    <scope>NUCLEOTIDE SEQUENCE [LARGE SCALE GENOMIC DNA]</scope>
    <source>
        <strain evidence="3 6">NBRC 100873</strain>
    </source>
</reference>
<dbReference type="PANTHER" id="PTHR46663:SF2">
    <property type="entry name" value="GGDEF DOMAIN-CONTAINING PROTEIN"/>
    <property type="match status" value="1"/>
</dbReference>
<dbReference type="InterPro" id="IPR029787">
    <property type="entry name" value="Nucleotide_cyclase"/>
</dbReference>
<keyword evidence="1" id="KW-0472">Membrane</keyword>
<dbReference type="PROSITE" id="PS50887">
    <property type="entry name" value="GGDEF"/>
    <property type="match status" value="1"/>
</dbReference>
<feature type="transmembrane region" description="Helical" evidence="1">
    <location>
        <begin position="6"/>
        <end position="22"/>
    </location>
</feature>
<dbReference type="RefSeq" id="WP_062319526.1">
    <property type="nucleotide sequence ID" value="NZ_BJWJ01000001.1"/>
</dbReference>
<dbReference type="Proteomes" id="UP000199139">
    <property type="component" value="Unassembled WGS sequence"/>
</dbReference>
<evidence type="ECO:0000313" key="5">
    <source>
        <dbReference type="Proteomes" id="UP000199139"/>
    </source>
</evidence>
<feature type="domain" description="GGDEF" evidence="2">
    <location>
        <begin position="55"/>
        <end position="182"/>
    </location>
</feature>
<dbReference type="InterPro" id="IPR052163">
    <property type="entry name" value="DGC-Regulatory_Protein"/>
</dbReference>
<dbReference type="InterPro" id="IPR000160">
    <property type="entry name" value="GGDEF_dom"/>
</dbReference>
<dbReference type="Pfam" id="PF00990">
    <property type="entry name" value="GGDEF"/>
    <property type="match status" value="1"/>
</dbReference>
<evidence type="ECO:0000259" key="2">
    <source>
        <dbReference type="PROSITE" id="PS50887"/>
    </source>
</evidence>
<keyword evidence="6" id="KW-1185">Reference proteome</keyword>
<name>A0A1I6P6E7_9BACI</name>
<dbReference type="PANTHER" id="PTHR46663">
    <property type="entry name" value="DIGUANYLATE CYCLASE DGCT-RELATED"/>
    <property type="match status" value="1"/>
</dbReference>
<dbReference type="CDD" id="cd01949">
    <property type="entry name" value="GGDEF"/>
    <property type="match status" value="1"/>
</dbReference>
<evidence type="ECO:0000256" key="1">
    <source>
        <dbReference type="SAM" id="Phobius"/>
    </source>
</evidence>
<dbReference type="SMART" id="SM00267">
    <property type="entry name" value="GGDEF"/>
    <property type="match status" value="1"/>
</dbReference>
<dbReference type="Proteomes" id="UP000321773">
    <property type="component" value="Unassembled WGS sequence"/>
</dbReference>
<dbReference type="EMBL" id="BJWJ01000001">
    <property type="protein sequence ID" value="GEM03090.1"/>
    <property type="molecule type" value="Genomic_DNA"/>
</dbReference>
<sequence>MNINYYLIIIIVLIVIISQLSINRNKYKRLALTDATTGLPNKRALSKLMNKKNGEHYVIYYIDLDTFKKINDSYGHDCGDYVLKQVADRLSLIVKQDENVYRVGGDEFIYPAKRHNEKIQETLSFAILDSIKQSIDYQDVSINVTATIGISESSVLNKSVMIEADQALLLAKRYRKGSAMHY</sequence>
<dbReference type="OrthoDB" id="9759607at2"/>
<evidence type="ECO:0000313" key="3">
    <source>
        <dbReference type="EMBL" id="GEM03090.1"/>
    </source>
</evidence>
<reference evidence="4 5" key="1">
    <citation type="submission" date="2016-10" db="EMBL/GenBank/DDBJ databases">
        <authorList>
            <person name="de Groot N.N."/>
        </authorList>
    </citation>
    <scope>NUCLEOTIDE SEQUENCE [LARGE SCALE GENOMIC DNA]</scope>
    <source>
        <strain evidence="4 5">DSM 17074</strain>
    </source>
</reference>
<protein>
    <submittedName>
        <fullName evidence="4">Diguanylate cyclase (GGDEF) domain-containing protein</fullName>
    </submittedName>
</protein>
<dbReference type="EMBL" id="FPAI01000001">
    <property type="protein sequence ID" value="SFS35752.1"/>
    <property type="molecule type" value="Genomic_DNA"/>
</dbReference>
<dbReference type="AlphaFoldDB" id="A0A1I6P6E7"/>
<organism evidence="4 5">
    <name type="scientific">Halolactibacillus miurensis</name>
    <dbReference type="NCBI Taxonomy" id="306541"/>
    <lineage>
        <taxon>Bacteria</taxon>
        <taxon>Bacillati</taxon>
        <taxon>Bacillota</taxon>
        <taxon>Bacilli</taxon>
        <taxon>Bacillales</taxon>
        <taxon>Bacillaceae</taxon>
        <taxon>Halolactibacillus</taxon>
    </lineage>
</organism>
<accession>A0A1I6P6E7</accession>
<dbReference type="SUPFAM" id="SSF55073">
    <property type="entry name" value="Nucleotide cyclase"/>
    <property type="match status" value="1"/>
</dbReference>
<evidence type="ECO:0000313" key="4">
    <source>
        <dbReference type="EMBL" id="SFS35752.1"/>
    </source>
</evidence>
<dbReference type="NCBIfam" id="TIGR00254">
    <property type="entry name" value="GGDEF"/>
    <property type="match status" value="1"/>
</dbReference>